<dbReference type="PROSITE" id="PS51708">
    <property type="entry name" value="CHAD"/>
    <property type="match status" value="1"/>
</dbReference>
<proteinExistence type="predicted"/>
<name>A0A7U9CR53_PSEFL</name>
<dbReference type="EMBL" id="CM001561">
    <property type="protein sequence ID" value="EJZ58250.1"/>
    <property type="molecule type" value="Genomic_DNA"/>
</dbReference>
<accession>A0A7U9CR53</accession>
<dbReference type="AlphaFoldDB" id="A0A7U9CR53"/>
<feature type="region of interest" description="Disordered" evidence="1">
    <location>
        <begin position="253"/>
        <end position="272"/>
    </location>
</feature>
<evidence type="ECO:0000256" key="1">
    <source>
        <dbReference type="SAM" id="MobiDB-lite"/>
    </source>
</evidence>
<dbReference type="Gene3D" id="1.40.20.10">
    <property type="entry name" value="CHAD domain"/>
    <property type="match status" value="1"/>
</dbReference>
<protein>
    <recommendedName>
        <fullName evidence="2">CHAD domain-containing protein</fullName>
    </recommendedName>
</protein>
<evidence type="ECO:0000313" key="4">
    <source>
        <dbReference type="Proteomes" id="UP000006045"/>
    </source>
</evidence>
<gene>
    <name evidence="3" type="ORF">I1A_002577</name>
</gene>
<sequence>MSFVDKFVAEILTLQVALYHSRARLEAKTDSEALHDLRISVRRIRSLLRPMRSMSEVTALSNAAAEVGRMTTPARDLEVLIEELEERGFPALAQFRTAYLDSDYSRILKSPALKNLFIQLDEWPSTFRLAEINGGLKHVQPQIEKALTKQIDRLHAAVDDSESDRHELRILVKRTRYLTEAFPKLSPLSGKAASSLKALQSALGAWHDHYQWCQKASVESDLHPLEEVWQRCAATALEKAEAQLANLAKLLPKSSGKKMPPKVAAEKTAGDE</sequence>
<dbReference type="InterPro" id="IPR007899">
    <property type="entry name" value="CHAD_dom"/>
</dbReference>
<organism evidence="3 4">
    <name type="scientific">Pseudomonas fluorescens R124</name>
    <dbReference type="NCBI Taxonomy" id="743713"/>
    <lineage>
        <taxon>Bacteria</taxon>
        <taxon>Pseudomonadati</taxon>
        <taxon>Pseudomonadota</taxon>
        <taxon>Gammaproteobacteria</taxon>
        <taxon>Pseudomonadales</taxon>
        <taxon>Pseudomonadaceae</taxon>
        <taxon>Pseudomonas</taxon>
    </lineage>
</organism>
<dbReference type="PANTHER" id="PTHR39339:SF1">
    <property type="entry name" value="CHAD DOMAIN-CONTAINING PROTEIN"/>
    <property type="match status" value="1"/>
</dbReference>
<dbReference type="OrthoDB" id="8587394at2"/>
<dbReference type="Proteomes" id="UP000006045">
    <property type="component" value="Chromosome"/>
</dbReference>
<dbReference type="Pfam" id="PF05235">
    <property type="entry name" value="CHAD"/>
    <property type="match status" value="1"/>
</dbReference>
<reference evidence="3 4" key="1">
    <citation type="submission" date="2012-08" db="EMBL/GenBank/DDBJ databases">
        <title>The genome of cave-isolated P. fluorescens strain R124 demonstrates phenotypic adaptation to the mineral environment.</title>
        <authorList>
            <person name="Barton M.D."/>
            <person name="Petronio M."/>
            <person name="Giarrizzo J.G."/>
            <person name="Bowling B.V."/>
            <person name="Barton H.A."/>
        </authorList>
    </citation>
    <scope>NUCLEOTIDE SEQUENCE [LARGE SCALE GENOMIC DNA]</scope>
    <source>
        <strain evidence="3 4">R124</strain>
    </source>
</reference>
<evidence type="ECO:0000259" key="2">
    <source>
        <dbReference type="PROSITE" id="PS51708"/>
    </source>
</evidence>
<evidence type="ECO:0000313" key="3">
    <source>
        <dbReference type="EMBL" id="EJZ58250.1"/>
    </source>
</evidence>
<dbReference type="InterPro" id="IPR038186">
    <property type="entry name" value="CHAD_dom_sf"/>
</dbReference>
<dbReference type="SMART" id="SM00880">
    <property type="entry name" value="CHAD"/>
    <property type="match status" value="1"/>
</dbReference>
<dbReference type="RefSeq" id="WP_003224845.1">
    <property type="nucleotide sequence ID" value="NZ_CM001561.1"/>
</dbReference>
<dbReference type="PANTHER" id="PTHR39339">
    <property type="entry name" value="SLR1444 PROTEIN"/>
    <property type="match status" value="1"/>
</dbReference>
<feature type="domain" description="CHAD" evidence="2">
    <location>
        <begin position="1"/>
        <end position="256"/>
    </location>
</feature>